<dbReference type="RefSeq" id="WP_279651592.1">
    <property type="nucleotide sequence ID" value="NZ_CP122539.1"/>
</dbReference>
<sequence>MYTQQAKPKEHQSQSCADAVAQKMSVREKGIELVDNRGKSIVQNKLKEHPNKTTLVNPVTQLMFKGFKASIFGNEVPEGVEEYKVLGGGYGVGYKKSNQTVYLYGSNGIIAHVNIQTHGEDSNISLHTGTDSGTEGGQGHMTAMFPVALKVVARYFGDYPGIDMAPALGAATKGLISQLARLRQQVEPPTPRKRFGDSRMFMASRFISLSDELRERRKRKEESGKKQRPEAQEWDAETMMETAHELNALREMEAANPLGIDIVGLNGKFNERLVGKNSPYLNGGAFAWHESSTKQGQGMLQLKIPMEAVKLFAKSV</sequence>
<gene>
    <name evidence="2" type="ORF">P8625_00720</name>
</gene>
<reference evidence="2 3" key="1">
    <citation type="submission" date="2023-04" db="EMBL/GenBank/DDBJ databases">
        <title>Tenacibaculum tangerinum sp. nov., isolated from sea tidal flat of South Korea.</title>
        <authorList>
            <person name="Lee S.H."/>
            <person name="Kim J.-J."/>
        </authorList>
    </citation>
    <scope>NUCLEOTIDE SEQUENCE [LARGE SCALE GENOMIC DNA]</scope>
    <source>
        <strain evidence="2 3">GRR-S3-23</strain>
    </source>
</reference>
<evidence type="ECO:0000313" key="2">
    <source>
        <dbReference type="EMBL" id="WGH75718.1"/>
    </source>
</evidence>
<proteinExistence type="predicted"/>
<protein>
    <submittedName>
        <fullName evidence="2">Uncharacterized protein</fullName>
    </submittedName>
</protein>
<dbReference type="Proteomes" id="UP001232001">
    <property type="component" value="Chromosome"/>
</dbReference>
<accession>A0ABY8L696</accession>
<feature type="region of interest" description="Disordered" evidence="1">
    <location>
        <begin position="214"/>
        <end position="233"/>
    </location>
</feature>
<evidence type="ECO:0000256" key="1">
    <source>
        <dbReference type="SAM" id="MobiDB-lite"/>
    </source>
</evidence>
<name>A0ABY8L696_9FLAO</name>
<evidence type="ECO:0000313" key="3">
    <source>
        <dbReference type="Proteomes" id="UP001232001"/>
    </source>
</evidence>
<feature type="compositionally biased region" description="Basic and acidic residues" evidence="1">
    <location>
        <begin position="214"/>
        <end position="231"/>
    </location>
</feature>
<organism evidence="2 3">
    <name type="scientific">Tenacibaculum tangerinum</name>
    <dbReference type="NCBI Taxonomy" id="3038772"/>
    <lineage>
        <taxon>Bacteria</taxon>
        <taxon>Pseudomonadati</taxon>
        <taxon>Bacteroidota</taxon>
        <taxon>Flavobacteriia</taxon>
        <taxon>Flavobacteriales</taxon>
        <taxon>Flavobacteriaceae</taxon>
        <taxon>Tenacibaculum</taxon>
    </lineage>
</organism>
<keyword evidence="3" id="KW-1185">Reference proteome</keyword>
<dbReference type="EMBL" id="CP122539">
    <property type="protein sequence ID" value="WGH75718.1"/>
    <property type="molecule type" value="Genomic_DNA"/>
</dbReference>